<gene>
    <name evidence="2" type="primary">dus_41</name>
    <name evidence="2" type="ORF">SDC9_138825</name>
</gene>
<evidence type="ECO:0000259" key="1">
    <source>
        <dbReference type="Pfam" id="PF01207"/>
    </source>
</evidence>
<dbReference type="SUPFAM" id="SSF51395">
    <property type="entry name" value="FMN-linked oxidoreductases"/>
    <property type="match status" value="1"/>
</dbReference>
<dbReference type="Pfam" id="PF01207">
    <property type="entry name" value="Dus"/>
    <property type="match status" value="1"/>
</dbReference>
<dbReference type="EC" id="1.3.1.-" evidence="2"/>
<comment type="caution">
    <text evidence="2">The sequence shown here is derived from an EMBL/GenBank/DDBJ whole genome shotgun (WGS) entry which is preliminary data.</text>
</comment>
<dbReference type="AlphaFoldDB" id="A0A645DSQ2"/>
<dbReference type="PANTHER" id="PTHR45846">
    <property type="entry name" value="TRNA-DIHYDROURIDINE(47) SYNTHASE [NAD(P)(+)]-LIKE"/>
    <property type="match status" value="1"/>
</dbReference>
<dbReference type="InterPro" id="IPR035587">
    <property type="entry name" value="DUS-like_FMN-bd"/>
</dbReference>
<name>A0A645DSQ2_9ZZZZ</name>
<keyword evidence="2" id="KW-0560">Oxidoreductase</keyword>
<dbReference type="InterPro" id="IPR013785">
    <property type="entry name" value="Aldolase_TIM"/>
</dbReference>
<dbReference type="CDD" id="cd02801">
    <property type="entry name" value="DUS_like_FMN"/>
    <property type="match status" value="1"/>
</dbReference>
<accession>A0A645DSQ2</accession>
<dbReference type="Gene3D" id="3.20.20.70">
    <property type="entry name" value="Aldolase class I"/>
    <property type="match status" value="1"/>
</dbReference>
<protein>
    <submittedName>
        <fullName evidence="2">Putative tRNA-dihydrouridine synthase</fullName>
        <ecNumber evidence="2">1.3.1.-</ecNumber>
    </submittedName>
</protein>
<dbReference type="Gene3D" id="1.10.1200.80">
    <property type="entry name" value="Putative flavin oxidoreducatase, domain 2"/>
    <property type="match status" value="1"/>
</dbReference>
<organism evidence="2">
    <name type="scientific">bioreactor metagenome</name>
    <dbReference type="NCBI Taxonomy" id="1076179"/>
    <lineage>
        <taxon>unclassified sequences</taxon>
        <taxon>metagenomes</taxon>
        <taxon>ecological metagenomes</taxon>
    </lineage>
</organism>
<dbReference type="GO" id="GO:0017150">
    <property type="term" value="F:tRNA dihydrouridine synthase activity"/>
    <property type="evidence" value="ECO:0007669"/>
    <property type="project" value="TreeGrafter"/>
</dbReference>
<dbReference type="PANTHER" id="PTHR45846:SF1">
    <property type="entry name" value="TRNA-DIHYDROURIDINE(47) SYNTHASE [NAD(P)(+)]-LIKE"/>
    <property type="match status" value="1"/>
</dbReference>
<dbReference type="InterPro" id="IPR024036">
    <property type="entry name" value="tRNA-dHydroUridine_Synthase_C"/>
</dbReference>
<feature type="domain" description="DUS-like FMN-binding" evidence="1">
    <location>
        <begin position="2"/>
        <end position="144"/>
    </location>
</feature>
<proteinExistence type="predicted"/>
<dbReference type="GO" id="GO:0003723">
    <property type="term" value="F:RNA binding"/>
    <property type="evidence" value="ECO:0007669"/>
    <property type="project" value="TreeGrafter"/>
</dbReference>
<reference evidence="2" key="1">
    <citation type="submission" date="2019-08" db="EMBL/GenBank/DDBJ databases">
        <authorList>
            <person name="Kucharzyk K."/>
            <person name="Murdoch R.W."/>
            <person name="Higgins S."/>
            <person name="Loffler F."/>
        </authorList>
    </citation>
    <scope>NUCLEOTIDE SEQUENCE</scope>
</reference>
<dbReference type="EMBL" id="VSSQ01038721">
    <property type="protein sequence ID" value="MPM91693.1"/>
    <property type="molecule type" value="Genomic_DNA"/>
</dbReference>
<evidence type="ECO:0000313" key="2">
    <source>
        <dbReference type="EMBL" id="MPM91693.1"/>
    </source>
</evidence>
<sequence>MHGRTREQFYGGKADWDIIAAVKKAVSVPVIGNGDIFSADDARNMFETTNCDGVMVARGAQGNPWLFAQIKRALQGLAPVEAPSAFERIDMAIGHANAIVKCKGEHAIAQMRKHAAWYIKGMPGAAEIRQQVNACEDPVQFEQLPNDYKARLARVS</sequence>